<keyword evidence="9" id="KW-0539">Nucleus</keyword>
<keyword evidence="7 10" id="KW-0010">Activator</keyword>
<keyword evidence="2" id="KW-0479">Metal-binding</keyword>
<evidence type="ECO:0000256" key="3">
    <source>
        <dbReference type="ARBA" id="ARBA00022771"/>
    </source>
</evidence>
<comment type="similarity">
    <text evidence="10">Belongs to the SGF11 family.</text>
</comment>
<dbReference type="AlphaFoldDB" id="A0A1M8A8P3"/>
<evidence type="ECO:0000256" key="7">
    <source>
        <dbReference type="ARBA" id="ARBA00023159"/>
    </source>
</evidence>
<keyword evidence="4" id="KW-0862">Zinc</keyword>
<protein>
    <recommendedName>
        <fullName evidence="10">SAGA-associated factor 11</fullName>
    </recommendedName>
</protein>
<comment type="subcellular location">
    <subcellularLocation>
        <location evidence="1 10">Nucleus</location>
    </subcellularLocation>
</comment>
<dbReference type="VEuPathDB" id="FungiDB:MSYG_3044"/>
<dbReference type="GO" id="GO:0005634">
    <property type="term" value="C:nucleus"/>
    <property type="evidence" value="ECO:0007669"/>
    <property type="project" value="UniProtKB-SubCell"/>
</dbReference>
<sequence>MDPKRVFESRLLDSLVNEIIVDVALEAHAYAKRKRGLCTHCGQRCVEVTYIQSFITWYAVILTKYISTSSTNGVKSDYYSNNPLFECLVCSRQVSSNRYATHLEKCMGAGSKAARKSSTRSAKAVSHAATQRILHENSRSSSPLARASSAPRKRAASPASISGNTENQLKRERTMNFPSNPPDTPKSSVSNNASISTSADLTMNSQPSTPSKQGAANSKVQAAASQGQEDDLFDENDFASGFSVSSDSDGSGSGDASDLEEVVLPQDDALEEAEFEEDEENGSEGGEGELDADDLDSEDDMSDL</sequence>
<dbReference type="Proteomes" id="UP000186303">
    <property type="component" value="Chromosome 4"/>
</dbReference>
<dbReference type="GO" id="GO:0006325">
    <property type="term" value="P:chromatin organization"/>
    <property type="evidence" value="ECO:0007669"/>
    <property type="project" value="UniProtKB-KW"/>
</dbReference>
<feature type="compositionally biased region" description="Acidic residues" evidence="11">
    <location>
        <begin position="228"/>
        <end position="237"/>
    </location>
</feature>
<proteinExistence type="inferred from homology"/>
<accession>A0A1M8A8P3</accession>
<name>A0A1M8A8P3_MALS4</name>
<keyword evidence="6" id="KW-0805">Transcription regulation</keyword>
<dbReference type="GO" id="GO:0070461">
    <property type="term" value="C:SAGA-type complex"/>
    <property type="evidence" value="ECO:0007669"/>
    <property type="project" value="UniProtKB-ARBA"/>
</dbReference>
<dbReference type="Gene3D" id="3.30.160.60">
    <property type="entry name" value="Classic Zinc Finger"/>
    <property type="match status" value="1"/>
</dbReference>
<keyword evidence="8" id="KW-0804">Transcription</keyword>
<feature type="region of interest" description="Disordered" evidence="11">
    <location>
        <begin position="114"/>
        <end position="304"/>
    </location>
</feature>
<evidence type="ECO:0000313" key="13">
    <source>
        <dbReference type="Proteomes" id="UP000186303"/>
    </source>
</evidence>
<keyword evidence="3" id="KW-0863">Zinc-finger</keyword>
<evidence type="ECO:0000256" key="11">
    <source>
        <dbReference type="SAM" id="MobiDB-lite"/>
    </source>
</evidence>
<dbReference type="InterPro" id="IPR013246">
    <property type="entry name" value="SAGA_su_Sgf11"/>
</dbReference>
<feature type="compositionally biased region" description="Low complexity" evidence="11">
    <location>
        <begin position="238"/>
        <end position="256"/>
    </location>
</feature>
<dbReference type="STRING" id="1230383.A0A1M8A8P3"/>
<organism evidence="12 13">
    <name type="scientific">Malassezia sympodialis (strain ATCC 42132)</name>
    <name type="common">Atopic eczema-associated yeast</name>
    <dbReference type="NCBI Taxonomy" id="1230383"/>
    <lineage>
        <taxon>Eukaryota</taxon>
        <taxon>Fungi</taxon>
        <taxon>Dikarya</taxon>
        <taxon>Basidiomycota</taxon>
        <taxon>Ustilaginomycotina</taxon>
        <taxon>Malasseziomycetes</taxon>
        <taxon>Malasseziales</taxon>
        <taxon>Malasseziaceae</taxon>
        <taxon>Malassezia</taxon>
    </lineage>
</organism>
<feature type="compositionally biased region" description="Low complexity" evidence="11">
    <location>
        <begin position="139"/>
        <end position="162"/>
    </location>
</feature>
<dbReference type="EMBL" id="LT671824">
    <property type="protein sequence ID" value="SHO78697.1"/>
    <property type="molecule type" value="Genomic_DNA"/>
</dbReference>
<feature type="compositionally biased region" description="Low complexity" evidence="11">
    <location>
        <begin position="187"/>
        <end position="199"/>
    </location>
</feature>
<keyword evidence="5" id="KW-0156">Chromatin regulator</keyword>
<evidence type="ECO:0000256" key="1">
    <source>
        <dbReference type="ARBA" id="ARBA00004123"/>
    </source>
</evidence>
<evidence type="ECO:0000256" key="6">
    <source>
        <dbReference type="ARBA" id="ARBA00023015"/>
    </source>
</evidence>
<gene>
    <name evidence="12" type="ORF">MSYG_3044</name>
</gene>
<evidence type="ECO:0000256" key="8">
    <source>
        <dbReference type="ARBA" id="ARBA00023163"/>
    </source>
</evidence>
<evidence type="ECO:0000256" key="2">
    <source>
        <dbReference type="ARBA" id="ARBA00022723"/>
    </source>
</evidence>
<evidence type="ECO:0000256" key="4">
    <source>
        <dbReference type="ARBA" id="ARBA00022833"/>
    </source>
</evidence>
<dbReference type="GO" id="GO:0008270">
    <property type="term" value="F:zinc ion binding"/>
    <property type="evidence" value="ECO:0007669"/>
    <property type="project" value="UniProtKB-KW"/>
</dbReference>
<dbReference type="OMA" id="MFANGAK"/>
<reference evidence="13" key="1">
    <citation type="journal article" date="2017" name="Nucleic Acids Res.">
        <title>Proteogenomics produces comprehensive and highly accurate protein-coding gene annotation in a complete genome assembly of Malassezia sympodialis.</title>
        <authorList>
            <person name="Zhu Y."/>
            <person name="Engstroem P.G."/>
            <person name="Tellgren-Roth C."/>
            <person name="Baudo C.D."/>
            <person name="Kennell J.C."/>
            <person name="Sun S."/>
            <person name="Billmyre R.B."/>
            <person name="Schroeder M.S."/>
            <person name="Andersson A."/>
            <person name="Holm T."/>
            <person name="Sigurgeirsson B."/>
            <person name="Wu G."/>
            <person name="Sankaranarayanan S.R."/>
            <person name="Siddharthan R."/>
            <person name="Sanyal K."/>
            <person name="Lundeberg J."/>
            <person name="Nystedt B."/>
            <person name="Boekhout T."/>
            <person name="Dawson T.L. Jr."/>
            <person name="Heitman J."/>
            <person name="Scheynius A."/>
            <person name="Lehtioe J."/>
        </authorList>
    </citation>
    <scope>NUCLEOTIDE SEQUENCE [LARGE SCALE GENOMIC DNA]</scope>
    <source>
        <strain evidence="13">ATCC 42132</strain>
    </source>
</reference>
<evidence type="ECO:0000256" key="9">
    <source>
        <dbReference type="ARBA" id="ARBA00023242"/>
    </source>
</evidence>
<evidence type="ECO:0000256" key="10">
    <source>
        <dbReference type="RuleBase" id="RU261113"/>
    </source>
</evidence>
<evidence type="ECO:0000256" key="5">
    <source>
        <dbReference type="ARBA" id="ARBA00022853"/>
    </source>
</evidence>
<dbReference type="Pfam" id="PF08209">
    <property type="entry name" value="Sgf11"/>
    <property type="match status" value="1"/>
</dbReference>
<dbReference type="OrthoDB" id="21557at2759"/>
<feature type="compositionally biased region" description="Polar residues" evidence="11">
    <location>
        <begin position="200"/>
        <end position="227"/>
    </location>
</feature>
<keyword evidence="13" id="KW-1185">Reference proteome</keyword>
<evidence type="ECO:0000313" key="12">
    <source>
        <dbReference type="EMBL" id="SHO78697.1"/>
    </source>
</evidence>
<feature type="compositionally biased region" description="Acidic residues" evidence="11">
    <location>
        <begin position="268"/>
        <end position="304"/>
    </location>
</feature>